<dbReference type="InterPro" id="IPR010439">
    <property type="entry name" value="MUN_dom"/>
</dbReference>
<proteinExistence type="predicted"/>
<dbReference type="GO" id="GO:0043195">
    <property type="term" value="C:terminal bouton"/>
    <property type="evidence" value="ECO:0007669"/>
    <property type="project" value="TreeGrafter"/>
</dbReference>
<dbReference type="PANTHER" id="PTHR10480:SF12">
    <property type="entry name" value="UNC-13, ISOFORM E"/>
    <property type="match status" value="1"/>
</dbReference>
<dbReference type="GO" id="GO:0031594">
    <property type="term" value="C:neuromuscular junction"/>
    <property type="evidence" value="ECO:0007669"/>
    <property type="project" value="TreeGrafter"/>
</dbReference>
<sequence length="130" mass="14463">MGGPNLDPSANTVLNNLQKKLNAVLDKLSGQFVESLVPNIREQMNKLGVILTKIKGPQLQKSQLAGEVDAVLEPLMELLEDKLQGYASQCEKTVLKYLLKVCSTIVDSLTIFYNESIAICLKNEKFYTFN</sequence>
<protein>
    <submittedName>
        <fullName evidence="4">DUF1041 domain-containing protein</fullName>
    </submittedName>
</protein>
<reference evidence="4" key="1">
    <citation type="submission" date="2016-06" db="UniProtKB">
        <authorList>
            <consortium name="WormBaseParasite"/>
        </authorList>
    </citation>
    <scope>IDENTIFICATION</scope>
</reference>
<dbReference type="GO" id="GO:0098831">
    <property type="term" value="C:presynaptic active zone cytoplasmic component"/>
    <property type="evidence" value="ECO:0007669"/>
    <property type="project" value="TreeGrafter"/>
</dbReference>
<evidence type="ECO:0000259" key="1">
    <source>
        <dbReference type="Pfam" id="PF06292"/>
    </source>
</evidence>
<dbReference type="PANTHER" id="PTHR10480">
    <property type="entry name" value="PROTEIN UNC-13 HOMOLOG"/>
    <property type="match status" value="1"/>
</dbReference>
<evidence type="ECO:0000313" key="2">
    <source>
        <dbReference type="EMBL" id="VDK54806.1"/>
    </source>
</evidence>
<reference evidence="2 3" key="2">
    <citation type="submission" date="2018-11" db="EMBL/GenBank/DDBJ databases">
        <authorList>
            <consortium name="Pathogen Informatics"/>
        </authorList>
    </citation>
    <scope>NUCLEOTIDE SEQUENCE [LARGE SCALE GENOMIC DNA]</scope>
</reference>
<dbReference type="GO" id="GO:0061789">
    <property type="term" value="P:dense core granule priming"/>
    <property type="evidence" value="ECO:0007669"/>
    <property type="project" value="TreeGrafter"/>
</dbReference>
<dbReference type="GO" id="GO:0016082">
    <property type="term" value="P:synaptic vesicle priming"/>
    <property type="evidence" value="ECO:0007669"/>
    <property type="project" value="TreeGrafter"/>
</dbReference>
<accession>A0A183DCL1</accession>
<dbReference type="Gene3D" id="1.20.58.1100">
    <property type="match status" value="1"/>
</dbReference>
<dbReference type="GO" id="GO:0016081">
    <property type="term" value="P:synaptic vesicle docking"/>
    <property type="evidence" value="ECO:0007669"/>
    <property type="project" value="TreeGrafter"/>
</dbReference>
<dbReference type="Pfam" id="PF06292">
    <property type="entry name" value="MUN"/>
    <property type="match status" value="1"/>
</dbReference>
<gene>
    <name evidence="2" type="ORF">GPUH_LOCUS6454</name>
</gene>
<dbReference type="GO" id="GO:0017075">
    <property type="term" value="F:syntaxin-1 binding"/>
    <property type="evidence" value="ECO:0007669"/>
    <property type="project" value="TreeGrafter"/>
</dbReference>
<dbReference type="OrthoDB" id="5818949at2759"/>
<evidence type="ECO:0000313" key="3">
    <source>
        <dbReference type="Proteomes" id="UP000271098"/>
    </source>
</evidence>
<dbReference type="GO" id="GO:0030672">
    <property type="term" value="C:synaptic vesicle membrane"/>
    <property type="evidence" value="ECO:0007669"/>
    <property type="project" value="TreeGrafter"/>
</dbReference>
<dbReference type="GO" id="GO:0042734">
    <property type="term" value="C:presynaptic membrane"/>
    <property type="evidence" value="ECO:0007669"/>
    <property type="project" value="TreeGrafter"/>
</dbReference>
<dbReference type="GO" id="GO:0099525">
    <property type="term" value="P:presynaptic dense core vesicle exocytosis"/>
    <property type="evidence" value="ECO:0007669"/>
    <property type="project" value="TreeGrafter"/>
</dbReference>
<dbReference type="Proteomes" id="UP000271098">
    <property type="component" value="Unassembled WGS sequence"/>
</dbReference>
<dbReference type="GO" id="GO:0019992">
    <property type="term" value="F:diacylglycerol binding"/>
    <property type="evidence" value="ECO:0007669"/>
    <property type="project" value="InterPro"/>
</dbReference>
<feature type="domain" description="MUN" evidence="1">
    <location>
        <begin position="1"/>
        <end position="102"/>
    </location>
</feature>
<dbReference type="GO" id="GO:0005516">
    <property type="term" value="F:calmodulin binding"/>
    <property type="evidence" value="ECO:0007669"/>
    <property type="project" value="TreeGrafter"/>
</dbReference>
<keyword evidence="3" id="KW-1185">Reference proteome</keyword>
<dbReference type="WBParaSite" id="GPUH_0000646101-mRNA-1">
    <property type="protein sequence ID" value="GPUH_0000646101-mRNA-1"/>
    <property type="gene ID" value="GPUH_0000646101"/>
</dbReference>
<dbReference type="AlphaFoldDB" id="A0A183DCL1"/>
<dbReference type="InterPro" id="IPR027080">
    <property type="entry name" value="Unc-13"/>
</dbReference>
<dbReference type="GO" id="GO:0035249">
    <property type="term" value="P:synaptic transmission, glutamatergic"/>
    <property type="evidence" value="ECO:0007669"/>
    <property type="project" value="TreeGrafter"/>
</dbReference>
<dbReference type="EMBL" id="UYRT01015191">
    <property type="protein sequence ID" value="VDK54806.1"/>
    <property type="molecule type" value="Genomic_DNA"/>
</dbReference>
<evidence type="ECO:0000313" key="4">
    <source>
        <dbReference type="WBParaSite" id="GPUH_0000646101-mRNA-1"/>
    </source>
</evidence>
<organism evidence="4">
    <name type="scientific">Gongylonema pulchrum</name>
    <dbReference type="NCBI Taxonomy" id="637853"/>
    <lineage>
        <taxon>Eukaryota</taxon>
        <taxon>Metazoa</taxon>
        <taxon>Ecdysozoa</taxon>
        <taxon>Nematoda</taxon>
        <taxon>Chromadorea</taxon>
        <taxon>Rhabditida</taxon>
        <taxon>Spirurina</taxon>
        <taxon>Spiruromorpha</taxon>
        <taxon>Spiruroidea</taxon>
        <taxon>Gongylonematidae</taxon>
        <taxon>Gongylonema</taxon>
    </lineage>
</organism>
<name>A0A183DCL1_9BILA</name>